<reference evidence="3" key="2">
    <citation type="submission" date="2025-08" db="UniProtKB">
        <authorList>
            <consortium name="RefSeq"/>
        </authorList>
    </citation>
    <scope>IDENTIFICATION</scope>
    <source>
        <tissue evidence="3">Leaf</tissue>
    </source>
</reference>
<evidence type="ECO:0000256" key="1">
    <source>
        <dbReference type="SAM" id="MobiDB-lite"/>
    </source>
</evidence>
<sequence length="116" mass="13664">MEEVRLSTLPLVQVLILQPPLGFLEKVLKFIEKESNFLKKDTAEKDITDAVTAVNERLRKADKKKKTEPMDFIFLISDLRTMKFNYDDIKQEAVLPRMQDREEHKRNKDDEEIVDA</sequence>
<accession>A0ABM0WQ40</accession>
<protein>
    <submittedName>
        <fullName evidence="3">Protein BOBBER 2-like</fullName>
    </submittedName>
</protein>
<dbReference type="RefSeq" id="XP_010474536.1">
    <property type="nucleotide sequence ID" value="XM_010476234.1"/>
</dbReference>
<evidence type="ECO:0000313" key="2">
    <source>
        <dbReference type="Proteomes" id="UP000694864"/>
    </source>
</evidence>
<feature type="compositionally biased region" description="Basic and acidic residues" evidence="1">
    <location>
        <begin position="98"/>
        <end position="109"/>
    </location>
</feature>
<proteinExistence type="predicted"/>
<feature type="region of interest" description="Disordered" evidence="1">
    <location>
        <begin position="96"/>
        <end position="116"/>
    </location>
</feature>
<organism evidence="2 3">
    <name type="scientific">Camelina sativa</name>
    <name type="common">False flax</name>
    <name type="synonym">Myagrum sativum</name>
    <dbReference type="NCBI Taxonomy" id="90675"/>
    <lineage>
        <taxon>Eukaryota</taxon>
        <taxon>Viridiplantae</taxon>
        <taxon>Streptophyta</taxon>
        <taxon>Embryophyta</taxon>
        <taxon>Tracheophyta</taxon>
        <taxon>Spermatophyta</taxon>
        <taxon>Magnoliopsida</taxon>
        <taxon>eudicotyledons</taxon>
        <taxon>Gunneridae</taxon>
        <taxon>Pentapetalae</taxon>
        <taxon>rosids</taxon>
        <taxon>malvids</taxon>
        <taxon>Brassicales</taxon>
        <taxon>Brassicaceae</taxon>
        <taxon>Camelineae</taxon>
        <taxon>Camelina</taxon>
    </lineage>
</organism>
<evidence type="ECO:0000313" key="3">
    <source>
        <dbReference type="RefSeq" id="XP_010474536.1"/>
    </source>
</evidence>
<reference evidence="2" key="1">
    <citation type="journal article" date="2014" name="Nat. Commun.">
        <title>The emerging biofuel crop Camelina sativa retains a highly undifferentiated hexaploid genome structure.</title>
        <authorList>
            <person name="Kagale S."/>
            <person name="Koh C."/>
            <person name="Nixon J."/>
            <person name="Bollina V."/>
            <person name="Clarke W.E."/>
            <person name="Tuteja R."/>
            <person name="Spillane C."/>
            <person name="Robinson S.J."/>
            <person name="Links M.G."/>
            <person name="Clarke C."/>
            <person name="Higgins E.E."/>
            <person name="Huebert T."/>
            <person name="Sharpe A.G."/>
            <person name="Parkin I.A."/>
        </authorList>
    </citation>
    <scope>NUCLEOTIDE SEQUENCE [LARGE SCALE GENOMIC DNA]</scope>
    <source>
        <strain evidence="2">cv. DH55</strain>
    </source>
</reference>
<dbReference type="Proteomes" id="UP000694864">
    <property type="component" value="Chromosome 16"/>
</dbReference>
<dbReference type="GeneID" id="104754076"/>
<keyword evidence="2" id="KW-1185">Reference proteome</keyword>
<name>A0ABM0WQ40_CAMSA</name>
<gene>
    <name evidence="3" type="primary">LOC104754076</name>
</gene>